<accession>A0A9W6HY34</accession>
<gene>
    <name evidence="2" type="ORF">GCM10017600_11230</name>
</gene>
<dbReference type="AlphaFoldDB" id="A0A9W6HY34"/>
<dbReference type="EMBL" id="BSEV01000001">
    <property type="protein sequence ID" value="GLK07718.1"/>
    <property type="molecule type" value="Genomic_DNA"/>
</dbReference>
<dbReference type="Proteomes" id="UP001143474">
    <property type="component" value="Unassembled WGS sequence"/>
</dbReference>
<evidence type="ECO:0008006" key="4">
    <source>
        <dbReference type="Google" id="ProtNLM"/>
    </source>
</evidence>
<feature type="signal peptide" evidence="1">
    <location>
        <begin position="1"/>
        <end position="30"/>
    </location>
</feature>
<keyword evidence="1" id="KW-0732">Signal</keyword>
<sequence>MFASARSLRRAGVMAAALSTTVALALPAYAAGPPISTSGIPRTSATWGADRWGTNSNQWVELPGASIPDNGVRGSAVVVVTFNAETHCSDPSDNGVCSVDIQVGGQQAHPRSDNYRFDTAKEGGEWETHSTTRTACFAYQGGRRDLTAKVLVRTSQGTRFELQNWHLKVDRYSLRAGSTCP</sequence>
<organism evidence="2 3">
    <name type="scientific">Streptosporangium carneum</name>
    <dbReference type="NCBI Taxonomy" id="47481"/>
    <lineage>
        <taxon>Bacteria</taxon>
        <taxon>Bacillati</taxon>
        <taxon>Actinomycetota</taxon>
        <taxon>Actinomycetes</taxon>
        <taxon>Streptosporangiales</taxon>
        <taxon>Streptosporangiaceae</taxon>
        <taxon>Streptosporangium</taxon>
    </lineage>
</organism>
<reference evidence="2" key="1">
    <citation type="journal article" date="2014" name="Int. J. Syst. Evol. Microbiol.">
        <title>Complete genome sequence of Corynebacterium casei LMG S-19264T (=DSM 44701T), isolated from a smear-ripened cheese.</title>
        <authorList>
            <consortium name="US DOE Joint Genome Institute (JGI-PGF)"/>
            <person name="Walter F."/>
            <person name="Albersmeier A."/>
            <person name="Kalinowski J."/>
            <person name="Ruckert C."/>
        </authorList>
    </citation>
    <scope>NUCLEOTIDE SEQUENCE</scope>
    <source>
        <strain evidence="2">VKM Ac-2007</strain>
    </source>
</reference>
<evidence type="ECO:0000256" key="1">
    <source>
        <dbReference type="SAM" id="SignalP"/>
    </source>
</evidence>
<comment type="caution">
    <text evidence="2">The sequence shown here is derived from an EMBL/GenBank/DDBJ whole genome shotgun (WGS) entry which is preliminary data.</text>
</comment>
<keyword evidence="3" id="KW-1185">Reference proteome</keyword>
<evidence type="ECO:0000313" key="2">
    <source>
        <dbReference type="EMBL" id="GLK07718.1"/>
    </source>
</evidence>
<name>A0A9W6HY34_9ACTN</name>
<feature type="chain" id="PRO_5040928848" description="Secreted protein" evidence="1">
    <location>
        <begin position="31"/>
        <end position="181"/>
    </location>
</feature>
<proteinExistence type="predicted"/>
<dbReference type="RefSeq" id="WP_271216230.1">
    <property type="nucleotide sequence ID" value="NZ_BAAAVD010000033.1"/>
</dbReference>
<protein>
    <recommendedName>
        <fullName evidence="4">Secreted protein</fullName>
    </recommendedName>
</protein>
<reference evidence="2" key="2">
    <citation type="submission" date="2023-01" db="EMBL/GenBank/DDBJ databases">
        <authorList>
            <person name="Sun Q."/>
            <person name="Evtushenko L."/>
        </authorList>
    </citation>
    <scope>NUCLEOTIDE SEQUENCE</scope>
    <source>
        <strain evidence="2">VKM Ac-2007</strain>
    </source>
</reference>
<evidence type="ECO:0000313" key="3">
    <source>
        <dbReference type="Proteomes" id="UP001143474"/>
    </source>
</evidence>